<evidence type="ECO:0000313" key="2">
    <source>
        <dbReference type="EMBL" id="QHT11232.1"/>
    </source>
</evidence>
<feature type="region of interest" description="Disordered" evidence="1">
    <location>
        <begin position="55"/>
        <end position="75"/>
    </location>
</feature>
<reference evidence="2" key="1">
    <citation type="journal article" date="2020" name="Nature">
        <title>Giant virus diversity and host interactions through global metagenomics.</title>
        <authorList>
            <person name="Schulz F."/>
            <person name="Roux S."/>
            <person name="Paez-Espino D."/>
            <person name="Jungbluth S."/>
            <person name="Walsh D.A."/>
            <person name="Denef V.J."/>
            <person name="McMahon K.D."/>
            <person name="Konstantinidis K.T."/>
            <person name="Eloe-Fadrosh E.A."/>
            <person name="Kyrpides N.C."/>
            <person name="Woyke T."/>
        </authorList>
    </citation>
    <scope>NUCLEOTIDE SEQUENCE</scope>
    <source>
        <strain evidence="2">GVMAG-M-3300023174-111</strain>
    </source>
</reference>
<protein>
    <submittedName>
        <fullName evidence="2">Uncharacterized protein</fullName>
    </submittedName>
</protein>
<evidence type="ECO:0000256" key="1">
    <source>
        <dbReference type="SAM" id="MobiDB-lite"/>
    </source>
</evidence>
<name>A0A6C0D4C3_9ZZZZ</name>
<proteinExistence type="predicted"/>
<dbReference type="EMBL" id="MN739532">
    <property type="protein sequence ID" value="QHT11232.1"/>
    <property type="molecule type" value="Genomic_DNA"/>
</dbReference>
<dbReference type="AlphaFoldDB" id="A0A6C0D4C3"/>
<accession>A0A6C0D4C3</accession>
<organism evidence="2">
    <name type="scientific">viral metagenome</name>
    <dbReference type="NCBI Taxonomy" id="1070528"/>
    <lineage>
        <taxon>unclassified sequences</taxon>
        <taxon>metagenomes</taxon>
        <taxon>organismal metagenomes</taxon>
    </lineage>
</organism>
<sequence>MDFFDYIQMWFCCCTKEKKSTITEPILNDWTGSEENERETRISWHEYPSVNETYSKEEYDRTTDNKQIEKNREANRTRRLFRYVYSNDKKDNIDKDNTNQNQSNTKITYHTFLKSI</sequence>